<dbReference type="GO" id="GO:0003677">
    <property type="term" value="F:DNA binding"/>
    <property type="evidence" value="ECO:0007669"/>
    <property type="project" value="InterPro"/>
</dbReference>
<dbReference type="Pfam" id="PF03704">
    <property type="entry name" value="BTAD"/>
    <property type="match status" value="1"/>
</dbReference>
<gene>
    <name evidence="2" type="ORF">A4R35_18470</name>
</gene>
<name>A0A328VHU8_9CHLR</name>
<dbReference type="OrthoDB" id="142950at2"/>
<dbReference type="InterPro" id="IPR016032">
    <property type="entry name" value="Sig_transdc_resp-reg_C-effctor"/>
</dbReference>
<dbReference type="PANTHER" id="PTHR35807">
    <property type="entry name" value="TRANSCRIPTIONAL REGULATOR REDD-RELATED"/>
    <property type="match status" value="1"/>
</dbReference>
<dbReference type="Gene3D" id="1.25.40.10">
    <property type="entry name" value="Tetratricopeptide repeat domain"/>
    <property type="match status" value="1"/>
</dbReference>
<reference evidence="2 3" key="1">
    <citation type="submission" date="2016-08" db="EMBL/GenBank/DDBJ databases">
        <title>Analysis of Carbohydrate Active Enzymes in Thermogemmatispora T81 Reveals Carbohydrate Degradation Ability.</title>
        <authorList>
            <person name="Tomazini A."/>
            <person name="Lal S."/>
            <person name="Stott M."/>
            <person name="Henrissat B."/>
            <person name="Polikarpov I."/>
            <person name="Sparling R."/>
            <person name="Levin D.B."/>
        </authorList>
    </citation>
    <scope>NUCLEOTIDE SEQUENCE [LARGE SCALE GENOMIC DNA]</scope>
    <source>
        <strain evidence="2 3">T81</strain>
    </source>
</reference>
<organism evidence="2 3">
    <name type="scientific">Thermogemmatispora tikiterensis</name>
    <dbReference type="NCBI Taxonomy" id="1825093"/>
    <lineage>
        <taxon>Bacteria</taxon>
        <taxon>Bacillati</taxon>
        <taxon>Chloroflexota</taxon>
        <taxon>Ktedonobacteria</taxon>
        <taxon>Thermogemmatisporales</taxon>
        <taxon>Thermogemmatisporaceae</taxon>
        <taxon>Thermogemmatispora</taxon>
    </lineage>
</organism>
<proteinExistence type="predicted"/>
<dbReference type="AlphaFoldDB" id="A0A328VHU8"/>
<dbReference type="EMBL" id="MCIF01000002">
    <property type="protein sequence ID" value="RAQ97528.1"/>
    <property type="molecule type" value="Genomic_DNA"/>
</dbReference>
<evidence type="ECO:0000259" key="1">
    <source>
        <dbReference type="SMART" id="SM01043"/>
    </source>
</evidence>
<comment type="caution">
    <text evidence="2">The sequence shown here is derived from an EMBL/GenBank/DDBJ whole genome shotgun (WGS) entry which is preliminary data.</text>
</comment>
<accession>A0A328VHU8</accession>
<dbReference type="InterPro" id="IPR036388">
    <property type="entry name" value="WH-like_DNA-bd_sf"/>
</dbReference>
<dbReference type="InterPro" id="IPR005158">
    <property type="entry name" value="BTAD"/>
</dbReference>
<dbReference type="SUPFAM" id="SSF46894">
    <property type="entry name" value="C-terminal effector domain of the bipartite response regulators"/>
    <property type="match status" value="1"/>
</dbReference>
<dbReference type="GO" id="GO:0006355">
    <property type="term" value="P:regulation of DNA-templated transcription"/>
    <property type="evidence" value="ECO:0007669"/>
    <property type="project" value="InterPro"/>
</dbReference>
<dbReference type="SUPFAM" id="SSF48452">
    <property type="entry name" value="TPR-like"/>
    <property type="match status" value="1"/>
</dbReference>
<dbReference type="RefSeq" id="WP_112431974.1">
    <property type="nucleotide sequence ID" value="NZ_MCIF01000002.1"/>
</dbReference>
<dbReference type="Proteomes" id="UP000248706">
    <property type="component" value="Unassembled WGS sequence"/>
</dbReference>
<dbReference type="Gene3D" id="1.10.10.10">
    <property type="entry name" value="Winged helix-like DNA-binding domain superfamily/Winged helix DNA-binding domain"/>
    <property type="match status" value="1"/>
</dbReference>
<evidence type="ECO:0000313" key="2">
    <source>
        <dbReference type="EMBL" id="RAQ97528.1"/>
    </source>
</evidence>
<keyword evidence="3" id="KW-1185">Reference proteome</keyword>
<sequence length="404" mass="45171">MVTLNSPESASTFSEQIQSATDQALADQQAAACKGMLAALQEIESQLLHVEQLLRAVKGQLAEAQAAWQGELADLESRLHPFSEGGGAEHLHAVGPLARIADPQPGASTRGAAPPELAIIPLQTHPRYLPSAEAGTTTTLLPLYITCFGRFTVRRLHAEGPLIRLCRNSKGQAILRYLLAQPQQQASIDMLMADLWSDEERETSRHKLQIAVSALRASLNSEQVQPQPGGSYILYKEQTYLLNPVASFTTDVTEFRRLFATGSQANDSDVTAHCYEQACKLYTGPFLVEDLYAEWSFLQREELARLHHRMSTWLAEYALQRGEAEVALTWANLLLKLDRYDEEAYRKAMRAHSLSGRRNEVLRCYQQCCRTLGEELGIEPLPETRRLFEQLMGFHTSPSLPQQR</sequence>
<evidence type="ECO:0000313" key="3">
    <source>
        <dbReference type="Proteomes" id="UP000248706"/>
    </source>
</evidence>
<protein>
    <recommendedName>
        <fullName evidence="1">Bacterial transcriptional activator domain-containing protein</fullName>
    </recommendedName>
</protein>
<dbReference type="SMART" id="SM01043">
    <property type="entry name" value="BTAD"/>
    <property type="match status" value="1"/>
</dbReference>
<dbReference type="InterPro" id="IPR051677">
    <property type="entry name" value="AfsR-DnrI-RedD_regulator"/>
</dbReference>
<dbReference type="InterPro" id="IPR011990">
    <property type="entry name" value="TPR-like_helical_dom_sf"/>
</dbReference>
<feature type="domain" description="Bacterial transcriptional activator" evidence="1">
    <location>
        <begin position="250"/>
        <end position="392"/>
    </location>
</feature>